<dbReference type="GO" id="GO:0003700">
    <property type="term" value="F:DNA-binding transcription factor activity"/>
    <property type="evidence" value="ECO:0007669"/>
    <property type="project" value="InterPro"/>
</dbReference>
<keyword evidence="6" id="KW-1185">Reference proteome</keyword>
<keyword evidence="3" id="KW-0804">Transcription</keyword>
<dbReference type="AlphaFoldDB" id="A0AA50KMM5"/>
<dbReference type="PANTHER" id="PTHR33164:SF64">
    <property type="entry name" value="TRANSCRIPTIONAL REGULATOR SLYA"/>
    <property type="match status" value="1"/>
</dbReference>
<accession>A0AA50KMM5</accession>
<dbReference type="InterPro" id="IPR036390">
    <property type="entry name" value="WH_DNA-bd_sf"/>
</dbReference>
<dbReference type="GO" id="GO:0003677">
    <property type="term" value="F:DNA binding"/>
    <property type="evidence" value="ECO:0007669"/>
    <property type="project" value="UniProtKB-KW"/>
</dbReference>
<evidence type="ECO:0000256" key="1">
    <source>
        <dbReference type="ARBA" id="ARBA00023015"/>
    </source>
</evidence>
<organism evidence="5 6">
    <name type="scientific">Oceanimonas pelagia</name>
    <dbReference type="NCBI Taxonomy" id="3028314"/>
    <lineage>
        <taxon>Bacteria</taxon>
        <taxon>Pseudomonadati</taxon>
        <taxon>Pseudomonadota</taxon>
        <taxon>Gammaproteobacteria</taxon>
        <taxon>Aeromonadales</taxon>
        <taxon>Aeromonadaceae</taxon>
        <taxon>Oceanimonas</taxon>
    </lineage>
</organism>
<dbReference type="PANTHER" id="PTHR33164">
    <property type="entry name" value="TRANSCRIPTIONAL REGULATOR, MARR FAMILY"/>
    <property type="match status" value="1"/>
</dbReference>
<dbReference type="EMBL" id="CP118224">
    <property type="protein sequence ID" value="WMC10605.1"/>
    <property type="molecule type" value="Genomic_DNA"/>
</dbReference>
<evidence type="ECO:0000256" key="2">
    <source>
        <dbReference type="ARBA" id="ARBA00023125"/>
    </source>
</evidence>
<dbReference type="NCBIfam" id="NF002926">
    <property type="entry name" value="PRK03573.1"/>
    <property type="match status" value="1"/>
</dbReference>
<dbReference type="PRINTS" id="PR00598">
    <property type="entry name" value="HTHMARR"/>
</dbReference>
<evidence type="ECO:0000256" key="3">
    <source>
        <dbReference type="ARBA" id="ARBA00023163"/>
    </source>
</evidence>
<name>A0AA50KMM5_9GAMM</name>
<dbReference type="SMART" id="SM00347">
    <property type="entry name" value="HTH_MARR"/>
    <property type="match status" value="1"/>
</dbReference>
<dbReference type="Proteomes" id="UP001223802">
    <property type="component" value="Chromosome"/>
</dbReference>
<evidence type="ECO:0000313" key="5">
    <source>
        <dbReference type="EMBL" id="WMC10605.1"/>
    </source>
</evidence>
<dbReference type="GO" id="GO:0006950">
    <property type="term" value="P:response to stress"/>
    <property type="evidence" value="ECO:0007669"/>
    <property type="project" value="TreeGrafter"/>
</dbReference>
<dbReference type="PROSITE" id="PS50995">
    <property type="entry name" value="HTH_MARR_2"/>
    <property type="match status" value="1"/>
</dbReference>
<evidence type="ECO:0000313" key="6">
    <source>
        <dbReference type="Proteomes" id="UP001223802"/>
    </source>
</evidence>
<dbReference type="SUPFAM" id="SSF46785">
    <property type="entry name" value="Winged helix' DNA-binding domain"/>
    <property type="match status" value="1"/>
</dbReference>
<feature type="domain" description="HTH marR-type" evidence="4">
    <location>
        <begin position="1"/>
        <end position="133"/>
    </location>
</feature>
<dbReference type="Gene3D" id="1.10.10.10">
    <property type="entry name" value="Winged helix-like DNA-binding domain superfamily/Winged helix DNA-binding domain"/>
    <property type="match status" value="1"/>
</dbReference>
<sequence>MMTLGMALANLVRQWRLINDERLRPLGLTQSRWITLSHLKQEDGIQQHRLARRVGVEGPSLVRTLDGLERLGLVERRPCANDRRGKTVHLTAAVRPLLSEMDAVLDHTREQVLAGLSEAELAELERMVRHIGANLQQLSEQLGEREGKQ</sequence>
<dbReference type="KEGG" id="ope:PU634_16265"/>
<keyword evidence="1" id="KW-0805">Transcription regulation</keyword>
<dbReference type="RefSeq" id="WP_306761883.1">
    <property type="nucleotide sequence ID" value="NZ_CP118224.1"/>
</dbReference>
<proteinExistence type="predicted"/>
<gene>
    <name evidence="5" type="primary">slyA</name>
    <name evidence="5" type="ORF">PU634_16265</name>
</gene>
<evidence type="ECO:0000259" key="4">
    <source>
        <dbReference type="PROSITE" id="PS50995"/>
    </source>
</evidence>
<dbReference type="InterPro" id="IPR039422">
    <property type="entry name" value="MarR/SlyA-like"/>
</dbReference>
<dbReference type="InterPro" id="IPR036388">
    <property type="entry name" value="WH-like_DNA-bd_sf"/>
</dbReference>
<reference evidence="5 6" key="1">
    <citation type="submission" date="2023-02" db="EMBL/GenBank/DDBJ databases">
        <title>Complete genome sequence of a novel bacterium Oceanimonas sp. NTOU-MSR1 isolated from marine coast sediment.</title>
        <authorList>
            <person name="Yang H.-T."/>
            <person name="Chen Y.-L."/>
            <person name="Ho Y.-N."/>
        </authorList>
    </citation>
    <scope>NUCLEOTIDE SEQUENCE [LARGE SCALE GENOMIC DNA]</scope>
    <source>
        <strain evidence="5 6">NTOU-MSR1</strain>
    </source>
</reference>
<protein>
    <submittedName>
        <fullName evidence="5">Transcriptional regulator SlyA</fullName>
    </submittedName>
</protein>
<dbReference type="Pfam" id="PF12802">
    <property type="entry name" value="MarR_2"/>
    <property type="match status" value="1"/>
</dbReference>
<dbReference type="InterPro" id="IPR000835">
    <property type="entry name" value="HTH_MarR-typ"/>
</dbReference>
<keyword evidence="2" id="KW-0238">DNA-binding</keyword>